<dbReference type="PANTHER" id="PTHR30590:SF2">
    <property type="entry name" value="INNER MEMBRANE PROTEIN"/>
    <property type="match status" value="1"/>
</dbReference>
<dbReference type="Proteomes" id="UP001348641">
    <property type="component" value="Unassembled WGS sequence"/>
</dbReference>
<feature type="transmembrane region" description="Helical" evidence="2">
    <location>
        <begin position="260"/>
        <end position="283"/>
    </location>
</feature>
<protein>
    <submittedName>
        <fullName evidence="4">DUF418 domain-containing protein</fullName>
    </submittedName>
</protein>
<evidence type="ECO:0000259" key="3">
    <source>
        <dbReference type="Pfam" id="PF04235"/>
    </source>
</evidence>
<dbReference type="InterPro" id="IPR007349">
    <property type="entry name" value="DUF418"/>
</dbReference>
<feature type="transmembrane region" description="Helical" evidence="2">
    <location>
        <begin position="370"/>
        <end position="389"/>
    </location>
</feature>
<dbReference type="InterPro" id="IPR052529">
    <property type="entry name" value="Bact_Transport_Assoc"/>
</dbReference>
<feature type="transmembrane region" description="Helical" evidence="2">
    <location>
        <begin position="303"/>
        <end position="324"/>
    </location>
</feature>
<dbReference type="EMBL" id="JAUUCC010000018">
    <property type="protein sequence ID" value="MEE2050679.1"/>
    <property type="molecule type" value="Genomic_DNA"/>
</dbReference>
<sequence>MSASPPGPPSAGEPPERPPGPHRPTPVARRALAPDLARGLMLLFIALVNVGHFLDQPYDAEAAAGAADRAVALVQAALVDRRAIPLFAFLFGYGTVQLLRRLDPRGDAWAGARRILRRRGMWMVLIGLVHGVLLLPVDIIGTYGLTLLLFAGLLRARDRTLLAVGAGVITAYAVLPLAWVLVSLAQGPGPAPQGEPALTAVAVAQRPEPVAALAESLASNFTEWLLYTPVTMLMFVVPPAALGVWAARRRVLEEPERHRALLWSTAAGGLGLAVLAGLPHGLVGAGLLDTWVSTDALSLLQEFTGPLGGLGWSAVFGLAAGRVLERGAEPSGLTRAVAATGQRSMTSYLLQSVVFTAVFAPFAGGLGGSTGAAGAAAVALLTWIATVVLSELQRLTGHRGPAETLLRRLTYGGRPRER</sequence>
<feature type="transmembrane region" description="Helical" evidence="2">
    <location>
        <begin position="224"/>
        <end position="248"/>
    </location>
</feature>
<keyword evidence="2" id="KW-0472">Membrane</keyword>
<comment type="caution">
    <text evidence="4">The sequence shown here is derived from an EMBL/GenBank/DDBJ whole genome shotgun (WGS) entry which is preliminary data.</text>
</comment>
<reference evidence="4 5" key="1">
    <citation type="submission" date="2023-07" db="EMBL/GenBank/DDBJ databases">
        <authorList>
            <person name="Girao M."/>
            <person name="Carvalho M.F."/>
        </authorList>
    </citation>
    <scope>NUCLEOTIDE SEQUENCE [LARGE SCALE GENOMIC DNA]</scope>
    <source>
        <strain evidence="4 5">66/93</strain>
    </source>
</reference>
<feature type="transmembrane region" description="Helical" evidence="2">
    <location>
        <begin position="161"/>
        <end position="182"/>
    </location>
</feature>
<feature type="region of interest" description="Disordered" evidence="1">
    <location>
        <begin position="1"/>
        <end position="26"/>
    </location>
</feature>
<organism evidence="4 5">
    <name type="scientific">Nocardiopsis tropica</name>
    <dbReference type="NCBI Taxonomy" id="109330"/>
    <lineage>
        <taxon>Bacteria</taxon>
        <taxon>Bacillati</taxon>
        <taxon>Actinomycetota</taxon>
        <taxon>Actinomycetes</taxon>
        <taxon>Streptosporangiales</taxon>
        <taxon>Nocardiopsidaceae</taxon>
        <taxon>Nocardiopsis</taxon>
    </lineage>
</organism>
<evidence type="ECO:0000256" key="1">
    <source>
        <dbReference type="SAM" id="MobiDB-lite"/>
    </source>
</evidence>
<keyword evidence="2" id="KW-0812">Transmembrane</keyword>
<feature type="transmembrane region" description="Helical" evidence="2">
    <location>
        <begin position="345"/>
        <end position="364"/>
    </location>
</feature>
<keyword evidence="2" id="KW-1133">Transmembrane helix</keyword>
<feature type="transmembrane region" description="Helical" evidence="2">
    <location>
        <begin position="122"/>
        <end position="154"/>
    </location>
</feature>
<feature type="domain" description="DUF418" evidence="3">
    <location>
        <begin position="246"/>
        <end position="412"/>
    </location>
</feature>
<dbReference type="RefSeq" id="WP_330157875.1">
    <property type="nucleotide sequence ID" value="NZ_JAUUCC010000018.1"/>
</dbReference>
<dbReference type="Pfam" id="PF04235">
    <property type="entry name" value="DUF418"/>
    <property type="match status" value="1"/>
</dbReference>
<dbReference type="PANTHER" id="PTHR30590">
    <property type="entry name" value="INNER MEMBRANE PROTEIN"/>
    <property type="match status" value="1"/>
</dbReference>
<name>A0ABU7KN18_9ACTN</name>
<feature type="compositionally biased region" description="Pro residues" evidence="1">
    <location>
        <begin position="1"/>
        <end position="24"/>
    </location>
</feature>
<evidence type="ECO:0000313" key="5">
    <source>
        <dbReference type="Proteomes" id="UP001348641"/>
    </source>
</evidence>
<evidence type="ECO:0000313" key="4">
    <source>
        <dbReference type="EMBL" id="MEE2050679.1"/>
    </source>
</evidence>
<proteinExistence type="predicted"/>
<evidence type="ECO:0000256" key="2">
    <source>
        <dbReference type="SAM" id="Phobius"/>
    </source>
</evidence>
<accession>A0ABU7KN18</accession>
<gene>
    <name evidence="4" type="ORF">Q8A49_09230</name>
</gene>